<sequence>MEKLKLSRLNDDIEISIEESSMVYTVAELKREILELGEPHHESDNWYTIIRKKWSPDAQFMLERYIDSEQDNMYENWDNRAWDCVSKGVIGKIQEVLDEAFKSDYATAYWEYDQPVEIDIFPNN</sequence>
<evidence type="ECO:0000313" key="2">
    <source>
        <dbReference type="Proteomes" id="UP000623967"/>
    </source>
</evidence>
<name>A0ABS1TIF5_9BACI</name>
<keyword evidence="2" id="KW-1185">Reference proteome</keyword>
<accession>A0ABS1TIF5</accession>
<dbReference type="Proteomes" id="UP000623967">
    <property type="component" value="Unassembled WGS sequence"/>
</dbReference>
<protein>
    <submittedName>
        <fullName evidence="1">Uncharacterized protein</fullName>
    </submittedName>
</protein>
<dbReference type="RefSeq" id="WP_202652086.1">
    <property type="nucleotide sequence ID" value="NZ_JAESWB010000025.1"/>
</dbReference>
<evidence type="ECO:0000313" key="1">
    <source>
        <dbReference type="EMBL" id="MBL4951098.1"/>
    </source>
</evidence>
<dbReference type="EMBL" id="JAESWB010000025">
    <property type="protein sequence ID" value="MBL4951098.1"/>
    <property type="molecule type" value="Genomic_DNA"/>
</dbReference>
<organism evidence="1 2">
    <name type="scientific">Neobacillus paridis</name>
    <dbReference type="NCBI Taxonomy" id="2803862"/>
    <lineage>
        <taxon>Bacteria</taxon>
        <taxon>Bacillati</taxon>
        <taxon>Bacillota</taxon>
        <taxon>Bacilli</taxon>
        <taxon>Bacillales</taxon>
        <taxon>Bacillaceae</taxon>
        <taxon>Neobacillus</taxon>
    </lineage>
</organism>
<proteinExistence type="predicted"/>
<gene>
    <name evidence="1" type="ORF">JK635_02435</name>
</gene>
<reference evidence="1 2" key="1">
    <citation type="submission" date="2021-01" db="EMBL/GenBank/DDBJ databases">
        <title>Genome public.</title>
        <authorList>
            <person name="Liu C."/>
            <person name="Sun Q."/>
        </authorList>
    </citation>
    <scope>NUCLEOTIDE SEQUENCE [LARGE SCALE GENOMIC DNA]</scope>
    <source>
        <strain evidence="1 2">YIM B02564</strain>
    </source>
</reference>
<comment type="caution">
    <text evidence="1">The sequence shown here is derived from an EMBL/GenBank/DDBJ whole genome shotgun (WGS) entry which is preliminary data.</text>
</comment>